<comment type="caution">
    <text evidence="2">The sequence shown here is derived from an EMBL/GenBank/DDBJ whole genome shotgun (WGS) entry which is preliminary data.</text>
</comment>
<gene>
    <name evidence="2" type="ORF">HNP46_004207</name>
</gene>
<evidence type="ECO:0000313" key="3">
    <source>
        <dbReference type="Proteomes" id="UP000566995"/>
    </source>
</evidence>
<feature type="domain" description="ATP-grasp" evidence="1">
    <location>
        <begin position="84"/>
        <end position="226"/>
    </location>
</feature>
<dbReference type="AlphaFoldDB" id="A0A7W7P288"/>
<accession>A0A7W7P288</accession>
<proteinExistence type="predicted"/>
<sequence length="265" mass="29728">MTTTLLQSPNGHRLDAECRAIADELGRLGQSYQIAATSQLSRNRVDSTRFDLVVGDLTFVKQALNQRNLEMPADDCYPLALRNYLKREVWQGTLIQARYRAVHEPVFVKPSLRTKRFTGLVLNGDNDYRLHGIPDKEPVWMSEVVHWRSEARAYILHGKVLRLALYAGDPGSAPDEEFVRLVVETLNQRADSPGAYSLDVGVLSDGQTALIEMNAAYSIGLYQGMPGAEYHAFLKAGWADLLKSAQPRPQKGLYKASEQHDDRQT</sequence>
<dbReference type="InterPro" id="IPR041261">
    <property type="entry name" value="R2K_2"/>
</dbReference>
<dbReference type="EMBL" id="JACHLI010000018">
    <property type="protein sequence ID" value="MBB4865326.1"/>
    <property type="molecule type" value="Genomic_DNA"/>
</dbReference>
<dbReference type="RefSeq" id="WP_184592692.1">
    <property type="nucleotide sequence ID" value="NZ_JACHLI010000018.1"/>
</dbReference>
<evidence type="ECO:0000313" key="2">
    <source>
        <dbReference type="EMBL" id="MBB4865326.1"/>
    </source>
</evidence>
<protein>
    <recommendedName>
        <fullName evidence="1">ATP-grasp domain-containing protein</fullName>
    </recommendedName>
</protein>
<dbReference type="Proteomes" id="UP000566995">
    <property type="component" value="Unassembled WGS sequence"/>
</dbReference>
<reference evidence="2 3" key="1">
    <citation type="submission" date="2020-08" db="EMBL/GenBank/DDBJ databases">
        <title>Functional genomics of gut bacteria from endangered species of beetles.</title>
        <authorList>
            <person name="Carlos-Shanley C."/>
        </authorList>
    </citation>
    <scope>NUCLEOTIDE SEQUENCE [LARGE SCALE GENOMIC DNA]</scope>
    <source>
        <strain evidence="2 3">S00179</strain>
    </source>
</reference>
<organism evidence="2 3">
    <name type="scientific">Pseudomonas nitroreducens</name>
    <dbReference type="NCBI Taxonomy" id="46680"/>
    <lineage>
        <taxon>Bacteria</taxon>
        <taxon>Pseudomonadati</taxon>
        <taxon>Pseudomonadota</taxon>
        <taxon>Gammaproteobacteria</taxon>
        <taxon>Pseudomonadales</taxon>
        <taxon>Pseudomonadaceae</taxon>
        <taxon>Pseudomonas</taxon>
    </lineage>
</organism>
<evidence type="ECO:0000259" key="1">
    <source>
        <dbReference type="Pfam" id="PF18299"/>
    </source>
</evidence>
<name>A0A7W7P288_PSENT</name>
<dbReference type="Pfam" id="PF18299">
    <property type="entry name" value="R2K_2"/>
    <property type="match status" value="1"/>
</dbReference>